<accession>A0A6G0TE20</accession>
<gene>
    <name evidence="2" type="ORF">AGLY_011544</name>
</gene>
<protein>
    <recommendedName>
        <fullName evidence="1">HAT C-terminal dimerisation domain-containing protein</fullName>
    </recommendedName>
</protein>
<evidence type="ECO:0000313" key="3">
    <source>
        <dbReference type="Proteomes" id="UP000475862"/>
    </source>
</evidence>
<dbReference type="GO" id="GO:0046983">
    <property type="term" value="F:protein dimerization activity"/>
    <property type="evidence" value="ECO:0007669"/>
    <property type="project" value="InterPro"/>
</dbReference>
<reference evidence="2 3" key="1">
    <citation type="submission" date="2019-08" db="EMBL/GenBank/DDBJ databases">
        <title>The genome of the soybean aphid Biotype 1, its phylome, world population structure and adaptation to the North American continent.</title>
        <authorList>
            <person name="Giordano R."/>
            <person name="Donthu R.K."/>
            <person name="Hernandez A.G."/>
            <person name="Wright C.L."/>
            <person name="Zimin A.V."/>
        </authorList>
    </citation>
    <scope>NUCLEOTIDE SEQUENCE [LARGE SCALE GENOMIC DNA]</scope>
    <source>
        <tissue evidence="2">Whole aphids</tissue>
    </source>
</reference>
<dbReference type="PANTHER" id="PTHR45913">
    <property type="entry name" value="EPM2A-INTERACTING PROTEIN 1"/>
    <property type="match status" value="1"/>
</dbReference>
<name>A0A6G0TE20_APHGL</name>
<evidence type="ECO:0000313" key="2">
    <source>
        <dbReference type="EMBL" id="KAE9530082.1"/>
    </source>
</evidence>
<dbReference type="InterPro" id="IPR008906">
    <property type="entry name" value="HATC_C_dom"/>
</dbReference>
<dbReference type="OrthoDB" id="10062525at2759"/>
<dbReference type="AlphaFoldDB" id="A0A6G0TE20"/>
<keyword evidence="3" id="KW-1185">Reference proteome</keyword>
<dbReference type="Proteomes" id="UP000475862">
    <property type="component" value="Unassembled WGS sequence"/>
</dbReference>
<proteinExistence type="predicted"/>
<organism evidence="2 3">
    <name type="scientific">Aphis glycines</name>
    <name type="common">Soybean aphid</name>
    <dbReference type="NCBI Taxonomy" id="307491"/>
    <lineage>
        <taxon>Eukaryota</taxon>
        <taxon>Metazoa</taxon>
        <taxon>Ecdysozoa</taxon>
        <taxon>Arthropoda</taxon>
        <taxon>Hexapoda</taxon>
        <taxon>Insecta</taxon>
        <taxon>Pterygota</taxon>
        <taxon>Neoptera</taxon>
        <taxon>Paraneoptera</taxon>
        <taxon>Hemiptera</taxon>
        <taxon>Sternorrhyncha</taxon>
        <taxon>Aphidomorpha</taxon>
        <taxon>Aphidoidea</taxon>
        <taxon>Aphididae</taxon>
        <taxon>Aphidini</taxon>
        <taxon>Aphis</taxon>
        <taxon>Aphis</taxon>
    </lineage>
</organism>
<sequence>MFPSLHDFLTVNELSITISVSSVITDHMSSMLKFLSKYFPNLNKNNEQNWVKIPFSISLKYDHIPWAAKEQLIEIREDSTLETEFNEKELTEFWLRRQQEYPLILKAALLILMPFASTYLCETAFSQLQIIKNKHRSCISQQSLEANLRISVSNITPDINMLCKNMQAHPSH</sequence>
<dbReference type="PANTHER" id="PTHR45913:SF19">
    <property type="entry name" value="LOW QUALITY PROTEIN: ZINC FINGER BED DOMAIN-CONTAINING PROTEIN 5-LIKE"/>
    <property type="match status" value="1"/>
</dbReference>
<feature type="domain" description="HAT C-terminal dimerisation" evidence="1">
    <location>
        <begin position="84"/>
        <end position="148"/>
    </location>
</feature>
<comment type="caution">
    <text evidence="2">The sequence shown here is derived from an EMBL/GenBank/DDBJ whole genome shotgun (WGS) entry which is preliminary data.</text>
</comment>
<evidence type="ECO:0000259" key="1">
    <source>
        <dbReference type="Pfam" id="PF05699"/>
    </source>
</evidence>
<dbReference type="EMBL" id="VYZN01000043">
    <property type="protein sequence ID" value="KAE9530082.1"/>
    <property type="molecule type" value="Genomic_DNA"/>
</dbReference>
<dbReference type="Pfam" id="PF05699">
    <property type="entry name" value="Dimer_Tnp_hAT"/>
    <property type="match status" value="1"/>
</dbReference>